<gene>
    <name evidence="3" type="primary">Acey_s0003.g1234</name>
    <name evidence="3" type="ORF">Y032_0003g1234</name>
</gene>
<feature type="compositionally biased region" description="Pro residues" evidence="1">
    <location>
        <begin position="230"/>
        <end position="239"/>
    </location>
</feature>
<dbReference type="EMBL" id="JARK01001339">
    <property type="protein sequence ID" value="EYC31781.1"/>
    <property type="molecule type" value="Genomic_DNA"/>
</dbReference>
<feature type="compositionally biased region" description="Basic residues" evidence="1">
    <location>
        <begin position="296"/>
        <end position="306"/>
    </location>
</feature>
<evidence type="ECO:0000259" key="2">
    <source>
        <dbReference type="Pfam" id="PF24927"/>
    </source>
</evidence>
<organism evidence="3 4">
    <name type="scientific">Ancylostoma ceylanicum</name>
    <dbReference type="NCBI Taxonomy" id="53326"/>
    <lineage>
        <taxon>Eukaryota</taxon>
        <taxon>Metazoa</taxon>
        <taxon>Ecdysozoa</taxon>
        <taxon>Nematoda</taxon>
        <taxon>Chromadorea</taxon>
        <taxon>Rhabditida</taxon>
        <taxon>Rhabditina</taxon>
        <taxon>Rhabditomorpha</taxon>
        <taxon>Strongyloidea</taxon>
        <taxon>Ancylostomatidae</taxon>
        <taxon>Ancylostomatinae</taxon>
        <taxon>Ancylostoma</taxon>
    </lineage>
</organism>
<name>A0A016VWS5_9BILA</name>
<feature type="region of interest" description="Disordered" evidence="1">
    <location>
        <begin position="278"/>
        <end position="306"/>
    </location>
</feature>
<feature type="region of interest" description="Disordered" evidence="1">
    <location>
        <begin position="199"/>
        <end position="243"/>
    </location>
</feature>
<dbReference type="AlphaFoldDB" id="A0A016VWS5"/>
<feature type="compositionally biased region" description="Polar residues" evidence="1">
    <location>
        <begin position="70"/>
        <end position="95"/>
    </location>
</feature>
<evidence type="ECO:0000313" key="4">
    <source>
        <dbReference type="Proteomes" id="UP000024635"/>
    </source>
</evidence>
<dbReference type="InterPro" id="IPR056649">
    <property type="entry name" value="DUF7747"/>
</dbReference>
<keyword evidence="4" id="KW-1185">Reference proteome</keyword>
<feature type="compositionally biased region" description="Basic and acidic residues" evidence="1">
    <location>
        <begin position="206"/>
        <end position="215"/>
    </location>
</feature>
<proteinExistence type="predicted"/>
<feature type="region of interest" description="Disordered" evidence="1">
    <location>
        <begin position="53"/>
        <end position="149"/>
    </location>
</feature>
<dbReference type="Pfam" id="PF24927">
    <property type="entry name" value="DUF7747"/>
    <property type="match status" value="1"/>
</dbReference>
<dbReference type="Proteomes" id="UP000024635">
    <property type="component" value="Unassembled WGS sequence"/>
</dbReference>
<feature type="domain" description="DUF7747" evidence="2">
    <location>
        <begin position="351"/>
        <end position="518"/>
    </location>
</feature>
<reference evidence="4" key="1">
    <citation type="journal article" date="2015" name="Nat. Genet.">
        <title>The genome and transcriptome of the zoonotic hookworm Ancylostoma ceylanicum identify infection-specific gene families.</title>
        <authorList>
            <person name="Schwarz E.M."/>
            <person name="Hu Y."/>
            <person name="Antoshechkin I."/>
            <person name="Miller M.M."/>
            <person name="Sternberg P.W."/>
            <person name="Aroian R.V."/>
        </authorList>
    </citation>
    <scope>NUCLEOTIDE SEQUENCE</scope>
    <source>
        <strain evidence="4">HY135</strain>
    </source>
</reference>
<dbReference type="PANTHER" id="PTHR31824:SF3">
    <property type="entry name" value="AAA DOMAIN-CONTAINING PROTEIN"/>
    <property type="match status" value="1"/>
</dbReference>
<protein>
    <recommendedName>
        <fullName evidence="2">DUF7747 domain-containing protein</fullName>
    </recommendedName>
</protein>
<dbReference type="OrthoDB" id="5842365at2759"/>
<evidence type="ECO:0000313" key="3">
    <source>
        <dbReference type="EMBL" id="EYC31781.1"/>
    </source>
</evidence>
<dbReference type="PANTHER" id="PTHR31824">
    <property type="entry name" value="PROTEIN CBG17809"/>
    <property type="match status" value="1"/>
</dbReference>
<accession>A0A016VWS5</accession>
<sequence>MPSVPGYQEEQIADEPDHRGCCAASFRPHCQHRNVCGVKNFCCETKVAQIKAQRYRNSSTRHQRMKRVQESVQGLTKQKLQSGEQMTGTRRSTATETKDSPQKRPPQSATPPKSSRKRKRTAESEAAAETTTDAPQVSVSEPALSSRPKRTIRKSVLLSDYEVMLPSAVKEEPEDEEEVIEQPQVVEEVEEQFVDIETTPEEDELDARVKAEEHAPVMQRKSNSRRTGTAPPPPPPPYIEPEEPIEGEVDIEGIELMGHDSEGIMTLADAIDVALEEEVSGGEEDDQPPMLEKSAERKRPRGRPRKHIAGTAIIQRGRTGRLVPLPRSRYVADKAISKGEAEKINNYNIKLFENEVGVTEFGDRYATVIPGCLSYLLRKERIVELLTEPADIDAIRDQGWMSTKPPRLPPLVSTKACFAFYVEGSTVSSVRELSSDELKPWTTTDPVEGEPTIKPNVRKHAVAREDGRLVPCKGDGRTSEFHLTEYSAWLPRLLRLRKKIFYVARQTGQIVGNVLILYDFTMPGEIPSIMNIAHGNDALRDMQQLDLSLELPVADADNPASGCNAWTVSGCCLASFRVFPGQFPGVRGCLIRSRD</sequence>
<evidence type="ECO:0000256" key="1">
    <source>
        <dbReference type="SAM" id="MobiDB-lite"/>
    </source>
</evidence>
<feature type="compositionally biased region" description="Acidic residues" evidence="1">
    <location>
        <begin position="278"/>
        <end position="287"/>
    </location>
</feature>
<comment type="caution">
    <text evidence="3">The sequence shown here is derived from an EMBL/GenBank/DDBJ whole genome shotgun (WGS) entry which is preliminary data.</text>
</comment>